<feature type="compositionally biased region" description="Basic and acidic residues" evidence="13">
    <location>
        <begin position="908"/>
        <end position="922"/>
    </location>
</feature>
<dbReference type="Pfam" id="PF00627">
    <property type="entry name" value="UBA"/>
    <property type="match status" value="1"/>
</dbReference>
<dbReference type="GO" id="GO:0006897">
    <property type="term" value="P:endocytosis"/>
    <property type="evidence" value="ECO:0007669"/>
    <property type="project" value="UniProtKB-KW"/>
</dbReference>
<feature type="compositionally biased region" description="Polar residues" evidence="13">
    <location>
        <begin position="810"/>
        <end position="819"/>
    </location>
</feature>
<evidence type="ECO:0000256" key="1">
    <source>
        <dbReference type="ARBA" id="ARBA00004125"/>
    </source>
</evidence>
<dbReference type="InterPro" id="IPR009060">
    <property type="entry name" value="UBA-like_sf"/>
</dbReference>
<evidence type="ECO:0000256" key="3">
    <source>
        <dbReference type="ARBA" id="ARBA00004413"/>
    </source>
</evidence>
<evidence type="ECO:0000259" key="16">
    <source>
        <dbReference type="PROSITE" id="PS50222"/>
    </source>
</evidence>
<feature type="compositionally biased region" description="Polar residues" evidence="13">
    <location>
        <begin position="1407"/>
        <end position="1420"/>
    </location>
</feature>
<dbReference type="PANTHER" id="PTHR11216">
    <property type="entry name" value="EH DOMAIN"/>
    <property type="match status" value="1"/>
</dbReference>
<evidence type="ECO:0000313" key="17">
    <source>
        <dbReference type="EMBL" id="KAH0558338.1"/>
    </source>
</evidence>
<evidence type="ECO:0000313" key="18">
    <source>
        <dbReference type="Proteomes" id="UP000750711"/>
    </source>
</evidence>
<feature type="compositionally biased region" description="Basic and acidic residues" evidence="13">
    <location>
        <begin position="1346"/>
        <end position="1358"/>
    </location>
</feature>
<dbReference type="Gene3D" id="1.10.8.10">
    <property type="entry name" value="DNA helicase RuvA subunit, C-terminal domain"/>
    <property type="match status" value="1"/>
</dbReference>
<accession>A0A9P8L9X8</accession>
<name>A0A9P8L9X8_9PEZI</name>
<feature type="compositionally biased region" description="Low complexity" evidence="13">
    <location>
        <begin position="465"/>
        <end position="480"/>
    </location>
</feature>
<keyword evidence="8 12" id="KW-0175">Coiled coil</keyword>
<protein>
    <submittedName>
        <fullName evidence="17">Uncharacterized protein</fullName>
    </submittedName>
</protein>
<dbReference type="PROSITE" id="PS50030">
    <property type="entry name" value="UBA"/>
    <property type="match status" value="1"/>
</dbReference>
<keyword evidence="18" id="KW-1185">Reference proteome</keyword>
<evidence type="ECO:0000256" key="5">
    <source>
        <dbReference type="ARBA" id="ARBA00022583"/>
    </source>
</evidence>
<dbReference type="Gene3D" id="1.10.238.10">
    <property type="entry name" value="EF-hand"/>
    <property type="match status" value="3"/>
</dbReference>
<dbReference type="SMART" id="SM00027">
    <property type="entry name" value="EH"/>
    <property type="match status" value="3"/>
</dbReference>
<keyword evidence="9" id="KW-0009">Actin-binding</keyword>
<feature type="region of interest" description="Disordered" evidence="13">
    <location>
        <begin position="243"/>
        <end position="294"/>
    </location>
</feature>
<feature type="compositionally biased region" description="Polar residues" evidence="13">
    <location>
        <begin position="1145"/>
        <end position="1154"/>
    </location>
</feature>
<feature type="compositionally biased region" description="Pro residues" evidence="13">
    <location>
        <begin position="781"/>
        <end position="792"/>
    </location>
</feature>
<dbReference type="PANTHER" id="PTHR11216:SF170">
    <property type="entry name" value="DYNAMIN ASSOCIATED PROTEIN 160, ISOFORM D"/>
    <property type="match status" value="1"/>
</dbReference>
<feature type="compositionally biased region" description="Low complexity" evidence="13">
    <location>
        <begin position="1332"/>
        <end position="1345"/>
    </location>
</feature>
<evidence type="ECO:0000256" key="7">
    <source>
        <dbReference type="ARBA" id="ARBA00022837"/>
    </source>
</evidence>
<dbReference type="InterPro" id="IPR018247">
    <property type="entry name" value="EF_Hand_1_Ca_BS"/>
</dbReference>
<feature type="compositionally biased region" description="Polar residues" evidence="13">
    <location>
        <begin position="890"/>
        <end position="904"/>
    </location>
</feature>
<evidence type="ECO:0000256" key="9">
    <source>
        <dbReference type="ARBA" id="ARBA00023203"/>
    </source>
</evidence>
<feature type="compositionally biased region" description="Basic and acidic residues" evidence="13">
    <location>
        <begin position="694"/>
        <end position="706"/>
    </location>
</feature>
<feature type="domain" description="EF-hand" evidence="16">
    <location>
        <begin position="335"/>
        <end position="370"/>
    </location>
</feature>
<keyword evidence="10" id="KW-0963">Cytoplasm</keyword>
<dbReference type="PROSITE" id="PS50031">
    <property type="entry name" value="EH"/>
    <property type="match status" value="2"/>
</dbReference>
<comment type="subcellular location">
    <subcellularLocation>
        <location evidence="3">Cell membrane</location>
        <topology evidence="3">Peripheral membrane protein</topology>
        <orientation evidence="3">Cytoplasmic side</orientation>
    </subcellularLocation>
    <subcellularLocation>
        <location evidence="2">Cytoplasm</location>
        <location evidence="2">Cytoskeleton</location>
        <location evidence="2">Actin patch</location>
    </subcellularLocation>
    <subcellularLocation>
        <location evidence="1">Endosome membrane</location>
        <topology evidence="1">Peripheral membrane protein</topology>
        <orientation evidence="1">Cytoplasmic side</orientation>
    </subcellularLocation>
</comment>
<gene>
    <name evidence="17" type="ORF">GP486_005001</name>
</gene>
<reference evidence="17" key="1">
    <citation type="submission" date="2021-03" db="EMBL/GenBank/DDBJ databases">
        <title>Comparative genomics and phylogenomic investigation of the class Geoglossomycetes provide insights into ecological specialization and systematics.</title>
        <authorList>
            <person name="Melie T."/>
            <person name="Pirro S."/>
            <person name="Miller A.N."/>
            <person name="Quandt A."/>
        </authorList>
    </citation>
    <scope>NUCLEOTIDE SEQUENCE</scope>
    <source>
        <strain evidence="17">CAQ_001_2017</strain>
    </source>
</reference>
<evidence type="ECO:0000259" key="14">
    <source>
        <dbReference type="PROSITE" id="PS50030"/>
    </source>
</evidence>
<feature type="compositionally biased region" description="Polar residues" evidence="13">
    <location>
        <begin position="1200"/>
        <end position="1229"/>
    </location>
</feature>
<feature type="compositionally biased region" description="Polar residues" evidence="13">
    <location>
        <begin position="1047"/>
        <end position="1058"/>
    </location>
</feature>
<dbReference type="InterPro" id="IPR000261">
    <property type="entry name" value="EH_dom"/>
</dbReference>
<evidence type="ECO:0000256" key="13">
    <source>
        <dbReference type="SAM" id="MobiDB-lite"/>
    </source>
</evidence>
<dbReference type="CDD" id="cd00052">
    <property type="entry name" value="EH"/>
    <property type="match status" value="3"/>
</dbReference>
<dbReference type="InterPro" id="IPR015940">
    <property type="entry name" value="UBA"/>
</dbReference>
<dbReference type="Pfam" id="PF12763">
    <property type="entry name" value="EH"/>
    <property type="match status" value="3"/>
</dbReference>
<evidence type="ECO:0000256" key="4">
    <source>
        <dbReference type="ARBA" id="ARBA00011159"/>
    </source>
</evidence>
<dbReference type="SUPFAM" id="SSF47473">
    <property type="entry name" value="EF-hand"/>
    <property type="match status" value="3"/>
</dbReference>
<feature type="compositionally biased region" description="Polar residues" evidence="13">
    <location>
        <begin position="923"/>
        <end position="936"/>
    </location>
</feature>
<comment type="function">
    <text evidence="11">Component of the PAN1 actin cytoskeleton-regulatory complex required for the internalization of endosomes during actin-coupled endocytosis. The complex links the site of endocytosis to the cell membrane-associated actin cytoskeleton. Mediates uptake of external molecules and vacuolar degradation of plasma membrane proteins. Plays a role in the proper organization of the cell membrane-associated actin cytoskeleton and promotes its destabilization.</text>
</comment>
<feature type="domain" description="EH" evidence="15">
    <location>
        <begin position="147"/>
        <end position="237"/>
    </location>
</feature>
<dbReference type="GO" id="GO:0003779">
    <property type="term" value="F:actin binding"/>
    <property type="evidence" value="ECO:0007669"/>
    <property type="project" value="UniProtKB-KW"/>
</dbReference>
<sequence length="1491" mass="159252">MLTRASLVAGHPPLNLTPEEDRTFRRLFQLADTENIGVVTGEVAVKFFEKSGLLPRVLGEVGEKTALPAYADIWQIADTDNRGLLTPNGFGVALRLIGQVQNGQTPTAELALRPGPLPKFEGLTGFPQPQGGGVPPPVRVPALTPDKVAEFSLLFERSGPQGDVLPGEQAKQIFERARLPIEVLGRIWSLADTEQRGALGVTEFIVAMHLLLSYKNNTLRAIPNVLPPGLFEAASRRNSRPLAPQNIAAPSAGRPDIPPVPGIPKHFSPGPGQSPMGKSGYTPPQTAQHTGADSDWAISREEKAHFDTIFNTVDKSKKGFITGEEAVPFFSNSKLPEEILAQIWDLADINSEGHLNRDEFAVAMHLIRQQRMSRGRPPPTTLPPNLVPPSMRQQIRPPAQPTAPAFDNAAYAAKSASEDLFGLDAFASTSAPSQTTGQISTASSTSFSRPFDADVFGNTSKPLTSSSPVGSGSQGSPQPSAFKPFVPSSRFGQTLTSSVSGSPNSSGQSQTRGAQQKPSAMDDLLGDNDPEVSSRLNHETSELANISNQISQLSKQMREVETNKASTERELSSVSMQKHEFEMRLSQARTAYEQEVKDIKNLEERLAASRNDTRKLQQEISTIEGTYQDLQNQHRQVVLALEADQRENASLKERIRNVNADIGQLRLQLDKLRSEARQQKGLVTIGKKQLATAESDREKLRGEIESSKPAQQDSPWGVPSSHQVQSPGAASTTSSASRDTNPFFRKPPSAVPENTISPSPFSSATAPQSNQGSFENVFGPPYSPHTTAPPPTSFRSEPEPRNNMGEPITSAPSGPSIRSSEGPDFPTPASSPPASSYHESPRTADPPAPPDSRQITSSFLPFRENAQRADSLSSPMKVSAPPSRYGGNENLGTETPTNWFSAATETPVAERDDRTRGLERTDVSQTETVFGTSSSGLAERRAISPTEANGSRVPVAKANDPRGSYQGFGTSAGPTSSIPGAFPSDTTSPIQPNQTGESTLSDRSKASSRPSDGFRSDPFALGRDQRGPPGGTKEDFDDAFASFSSAKQPQERQNTGVSSADDPVGAGSVGVARFNREFPPITEHGDDESDSNSERGFDDNFTSNSPAHTRQSSLAQNQGQQGSRPGSGANDGPTDVYTPRPGISQIASNSSNLPGINAQKPPPGYEQSLGSGFGKPGSPRDSNQFPPEFSGLLPPRKDPTASQGSPDKQFSNPLSGGQTLFGTSTTSKGAPSTTATAFSSSPPLSNTPQSTAPSDAYQSAVSHPSQKGPSPPQPQHPTNYDTEEFDKEFADLTDSKETDDKADDDFGITSHHQEHLGEFNPTFDSPIGGSKSGSASQQTTSVSTAHAEDAFNDFEHNIGHTTQASSQSKSMQSQSTSSHDWDAIFAGMDPGPSQPSIPPKESLSPVLGQNGSTSGLPTSSVNRAVNENASMKPPMPGRALSTGTEHDVSILKKLTGMGFPRDAALKALEKYDYNIDKASSDLTHGRYCYNF</sequence>
<dbReference type="InterPro" id="IPR002048">
    <property type="entry name" value="EF_hand_dom"/>
</dbReference>
<dbReference type="CDD" id="cd14270">
    <property type="entry name" value="UBA"/>
    <property type="match status" value="1"/>
</dbReference>
<feature type="compositionally biased region" description="Low complexity" evidence="13">
    <location>
        <begin position="497"/>
        <end position="510"/>
    </location>
</feature>
<comment type="caution">
    <text evidence="17">The sequence shown here is derived from an EMBL/GenBank/DDBJ whole genome shotgun (WGS) entry which is preliminary data.</text>
</comment>
<evidence type="ECO:0000256" key="6">
    <source>
        <dbReference type="ARBA" id="ARBA00022753"/>
    </source>
</evidence>
<feature type="compositionally biased region" description="Polar residues" evidence="13">
    <location>
        <begin position="1246"/>
        <end position="1261"/>
    </location>
</feature>
<feature type="compositionally biased region" description="Basic and acidic residues" evidence="13">
    <location>
        <begin position="1287"/>
        <end position="1299"/>
    </location>
</feature>
<feature type="compositionally biased region" description="Polar residues" evidence="13">
    <location>
        <begin position="1100"/>
        <end position="1124"/>
    </location>
</feature>
<keyword evidence="10" id="KW-0206">Cytoskeleton</keyword>
<dbReference type="SMART" id="SM00165">
    <property type="entry name" value="UBA"/>
    <property type="match status" value="1"/>
</dbReference>
<dbReference type="PROSITE" id="PS50222">
    <property type="entry name" value="EF_HAND_2"/>
    <property type="match status" value="1"/>
</dbReference>
<dbReference type="EMBL" id="JAGHQM010000877">
    <property type="protein sequence ID" value="KAH0558338.1"/>
    <property type="molecule type" value="Genomic_DNA"/>
</dbReference>
<feature type="coiled-coil region" evidence="12">
    <location>
        <begin position="536"/>
        <end position="682"/>
    </location>
</feature>
<evidence type="ECO:0000259" key="15">
    <source>
        <dbReference type="PROSITE" id="PS50031"/>
    </source>
</evidence>
<feature type="region of interest" description="Disordered" evidence="13">
    <location>
        <begin position="453"/>
        <end position="534"/>
    </location>
</feature>
<dbReference type="SUPFAM" id="SSF46934">
    <property type="entry name" value="UBA-like"/>
    <property type="match status" value="1"/>
</dbReference>
<dbReference type="GO" id="GO:0010008">
    <property type="term" value="C:endosome membrane"/>
    <property type="evidence" value="ECO:0007669"/>
    <property type="project" value="UniProtKB-SubCell"/>
</dbReference>
<dbReference type="Gene3D" id="1.10.287.1490">
    <property type="match status" value="1"/>
</dbReference>
<feature type="compositionally biased region" description="Polar residues" evidence="13">
    <location>
        <begin position="708"/>
        <end position="728"/>
    </location>
</feature>
<feature type="domain" description="UBA" evidence="14">
    <location>
        <begin position="1445"/>
        <end position="1485"/>
    </location>
</feature>
<dbReference type="GO" id="GO:0005509">
    <property type="term" value="F:calcium ion binding"/>
    <property type="evidence" value="ECO:0007669"/>
    <property type="project" value="InterPro"/>
</dbReference>
<keyword evidence="7" id="KW-0106">Calcium</keyword>
<dbReference type="SMART" id="SM00054">
    <property type="entry name" value="EFh"/>
    <property type="match status" value="5"/>
</dbReference>
<evidence type="ECO:0000256" key="8">
    <source>
        <dbReference type="ARBA" id="ARBA00023054"/>
    </source>
</evidence>
<dbReference type="Proteomes" id="UP000750711">
    <property type="component" value="Unassembled WGS sequence"/>
</dbReference>
<proteinExistence type="predicted"/>
<dbReference type="GO" id="GO:0016197">
    <property type="term" value="P:endosomal transport"/>
    <property type="evidence" value="ECO:0007669"/>
    <property type="project" value="TreeGrafter"/>
</dbReference>
<feature type="compositionally biased region" description="Low complexity" evidence="13">
    <location>
        <begin position="1230"/>
        <end position="1244"/>
    </location>
</feature>
<organism evidence="17 18">
    <name type="scientific">Trichoglossum hirsutum</name>
    <dbReference type="NCBI Taxonomy" id="265104"/>
    <lineage>
        <taxon>Eukaryota</taxon>
        <taxon>Fungi</taxon>
        <taxon>Dikarya</taxon>
        <taxon>Ascomycota</taxon>
        <taxon>Pezizomycotina</taxon>
        <taxon>Geoglossomycetes</taxon>
        <taxon>Geoglossales</taxon>
        <taxon>Geoglossaceae</taxon>
        <taxon>Trichoglossum</taxon>
    </lineage>
</organism>
<evidence type="ECO:0000256" key="12">
    <source>
        <dbReference type="SAM" id="Coils"/>
    </source>
</evidence>
<dbReference type="PROSITE" id="PS00018">
    <property type="entry name" value="EF_HAND_1"/>
    <property type="match status" value="1"/>
</dbReference>
<feature type="compositionally biased region" description="Low complexity" evidence="13">
    <location>
        <begin position="1361"/>
        <end position="1378"/>
    </location>
</feature>
<evidence type="ECO:0000256" key="11">
    <source>
        <dbReference type="ARBA" id="ARBA00025194"/>
    </source>
</evidence>
<feature type="compositionally biased region" description="Polar residues" evidence="13">
    <location>
        <begin position="282"/>
        <end position="291"/>
    </location>
</feature>
<feature type="compositionally biased region" description="Polar residues" evidence="13">
    <location>
        <begin position="967"/>
        <end position="999"/>
    </location>
</feature>
<comment type="subunit">
    <text evidence="4">Component of the PAN1 actin cytoskeleton-regulatory complex.</text>
</comment>
<keyword evidence="6" id="KW-0967">Endosome</keyword>
<dbReference type="InterPro" id="IPR011992">
    <property type="entry name" value="EF-hand-dom_pair"/>
</dbReference>
<evidence type="ECO:0000256" key="2">
    <source>
        <dbReference type="ARBA" id="ARBA00004134"/>
    </source>
</evidence>
<feature type="compositionally biased region" description="Polar residues" evidence="13">
    <location>
        <begin position="752"/>
        <end position="774"/>
    </location>
</feature>
<dbReference type="GO" id="GO:0030479">
    <property type="term" value="C:actin cortical patch"/>
    <property type="evidence" value="ECO:0007669"/>
    <property type="project" value="UniProtKB-SubCell"/>
</dbReference>
<feature type="domain" description="EH" evidence="15">
    <location>
        <begin position="302"/>
        <end position="393"/>
    </location>
</feature>
<keyword evidence="5" id="KW-0254">Endocytosis</keyword>
<feature type="region of interest" description="Disordered" evidence="13">
    <location>
        <begin position="684"/>
        <end position="1420"/>
    </location>
</feature>
<evidence type="ECO:0000256" key="10">
    <source>
        <dbReference type="ARBA" id="ARBA00023212"/>
    </source>
</evidence>
<dbReference type="GO" id="GO:0005886">
    <property type="term" value="C:plasma membrane"/>
    <property type="evidence" value="ECO:0007669"/>
    <property type="project" value="UniProtKB-SubCell"/>
</dbReference>